<name>A0ABD3EKG2_9LAMI</name>
<reference evidence="2" key="1">
    <citation type="journal article" date="2024" name="IScience">
        <title>Strigolactones Initiate the Formation of Haustorium-like Structures in Castilleja.</title>
        <authorList>
            <person name="Buerger M."/>
            <person name="Peterson D."/>
            <person name="Chory J."/>
        </authorList>
    </citation>
    <scope>NUCLEOTIDE SEQUENCE [LARGE SCALE GENOMIC DNA]</scope>
</reference>
<dbReference type="Proteomes" id="UP001632038">
    <property type="component" value="Unassembled WGS sequence"/>
</dbReference>
<proteinExistence type="predicted"/>
<sequence>MTVDEAERLVKIALEWLRGDRVEYRLFAAVLILEVEKALKSKEKKEGQMNKEECGFSLMMTQHPQEMLCMSWLKWLTGELEQMMIVHIKSNDTNDLLEVNLGAIELLRRNGLDPEDTDDTIIQVGLRMVDATDLNDIDELDDTMVDYYSSDEASENSHNSDYALTVMMQVSL</sequence>
<gene>
    <name evidence="1" type="ORF">CASFOL_000584</name>
</gene>
<keyword evidence="2" id="KW-1185">Reference proteome</keyword>
<protein>
    <submittedName>
        <fullName evidence="1">Uncharacterized protein</fullName>
    </submittedName>
</protein>
<comment type="caution">
    <text evidence="1">The sequence shown here is derived from an EMBL/GenBank/DDBJ whole genome shotgun (WGS) entry which is preliminary data.</text>
</comment>
<dbReference type="EMBL" id="JAVIJP010000002">
    <property type="protein sequence ID" value="KAL3654798.1"/>
    <property type="molecule type" value="Genomic_DNA"/>
</dbReference>
<dbReference type="AlphaFoldDB" id="A0ABD3EKG2"/>
<evidence type="ECO:0000313" key="1">
    <source>
        <dbReference type="EMBL" id="KAL3654798.1"/>
    </source>
</evidence>
<organism evidence="1 2">
    <name type="scientific">Castilleja foliolosa</name>
    <dbReference type="NCBI Taxonomy" id="1961234"/>
    <lineage>
        <taxon>Eukaryota</taxon>
        <taxon>Viridiplantae</taxon>
        <taxon>Streptophyta</taxon>
        <taxon>Embryophyta</taxon>
        <taxon>Tracheophyta</taxon>
        <taxon>Spermatophyta</taxon>
        <taxon>Magnoliopsida</taxon>
        <taxon>eudicotyledons</taxon>
        <taxon>Gunneridae</taxon>
        <taxon>Pentapetalae</taxon>
        <taxon>asterids</taxon>
        <taxon>lamiids</taxon>
        <taxon>Lamiales</taxon>
        <taxon>Orobanchaceae</taxon>
        <taxon>Pedicularideae</taxon>
        <taxon>Castillejinae</taxon>
        <taxon>Castilleja</taxon>
    </lineage>
</organism>
<accession>A0ABD3EKG2</accession>
<evidence type="ECO:0000313" key="2">
    <source>
        <dbReference type="Proteomes" id="UP001632038"/>
    </source>
</evidence>